<accession>A0A2T7NTE9</accession>
<evidence type="ECO:0000313" key="2">
    <source>
        <dbReference type="EMBL" id="PVD24416.1"/>
    </source>
</evidence>
<dbReference type="PANTHER" id="PTHR12242">
    <property type="entry name" value="OS02G0130600 PROTEIN-RELATED"/>
    <property type="match status" value="1"/>
</dbReference>
<organism evidence="2 3">
    <name type="scientific">Pomacea canaliculata</name>
    <name type="common">Golden apple snail</name>
    <dbReference type="NCBI Taxonomy" id="400727"/>
    <lineage>
        <taxon>Eukaryota</taxon>
        <taxon>Metazoa</taxon>
        <taxon>Spiralia</taxon>
        <taxon>Lophotrochozoa</taxon>
        <taxon>Mollusca</taxon>
        <taxon>Gastropoda</taxon>
        <taxon>Caenogastropoda</taxon>
        <taxon>Architaenioglossa</taxon>
        <taxon>Ampullarioidea</taxon>
        <taxon>Ampullariidae</taxon>
        <taxon>Pomacea</taxon>
    </lineage>
</organism>
<keyword evidence="1" id="KW-0812">Transmembrane</keyword>
<name>A0A2T7NTE9_POMCA</name>
<evidence type="ECO:0000313" key="3">
    <source>
        <dbReference type="Proteomes" id="UP000245119"/>
    </source>
</evidence>
<evidence type="ECO:0000256" key="1">
    <source>
        <dbReference type="SAM" id="Phobius"/>
    </source>
</evidence>
<keyword evidence="1" id="KW-0472">Membrane</keyword>
<sequence length="269" mass="30833">MAYAFLWLIYTAYHDQAPQPWGTYLTNWTYSLLTIYLTLHFLTAFYEHVRCGCLGQGRTCYASLGRASVEKHVSMFVEPAAAGSVPRENFECGTDDNSRDKFVEVPTEPPLAAAVGRPPWYLCVVWALFSTVSTSAVMVTILFFAYVFPTMKNATMTSADTLQLHLFNSVIIIAEQMLTAIPCRLLHIIYPLIYGIIYVLFSLLYWAVDHNNVVYSVLNWNNPGKTIGFAIFVFAVFTPSVHIFFFFLSRLKMYIFHYVYQAELNQNWH</sequence>
<dbReference type="EMBL" id="PZQS01000009">
    <property type="protein sequence ID" value="PVD24416.1"/>
    <property type="molecule type" value="Genomic_DNA"/>
</dbReference>
<keyword evidence="3" id="KW-1185">Reference proteome</keyword>
<keyword evidence="1" id="KW-1133">Transmembrane helix</keyword>
<dbReference type="OrthoDB" id="419711at2759"/>
<comment type="caution">
    <text evidence="2">The sequence shown here is derived from an EMBL/GenBank/DDBJ whole genome shotgun (WGS) entry which is preliminary data.</text>
</comment>
<feature type="transmembrane region" description="Helical" evidence="1">
    <location>
        <begin position="188"/>
        <end position="207"/>
    </location>
</feature>
<dbReference type="Proteomes" id="UP000245119">
    <property type="component" value="Linkage Group LG9"/>
</dbReference>
<dbReference type="GO" id="GO:0016020">
    <property type="term" value="C:membrane"/>
    <property type="evidence" value="ECO:0007669"/>
    <property type="project" value="TreeGrafter"/>
</dbReference>
<dbReference type="PANTHER" id="PTHR12242:SF45">
    <property type="entry name" value="MARVEL DOMAIN-CONTAINING PROTEIN"/>
    <property type="match status" value="1"/>
</dbReference>
<dbReference type="InterPro" id="IPR049352">
    <property type="entry name" value="Rost"/>
</dbReference>
<dbReference type="AlphaFoldDB" id="A0A2T7NTE9"/>
<feature type="transmembrane region" description="Helical" evidence="1">
    <location>
        <begin position="120"/>
        <end position="147"/>
    </location>
</feature>
<evidence type="ECO:0008006" key="4">
    <source>
        <dbReference type="Google" id="ProtNLM"/>
    </source>
</evidence>
<dbReference type="Pfam" id="PF21534">
    <property type="entry name" value="Rost"/>
    <property type="match status" value="1"/>
</dbReference>
<proteinExistence type="predicted"/>
<protein>
    <recommendedName>
        <fullName evidence="4">Protein rolling stone</fullName>
    </recommendedName>
</protein>
<reference evidence="2 3" key="1">
    <citation type="submission" date="2018-04" db="EMBL/GenBank/DDBJ databases">
        <title>The genome of golden apple snail Pomacea canaliculata provides insight into stress tolerance and invasive adaptation.</title>
        <authorList>
            <person name="Liu C."/>
            <person name="Liu B."/>
            <person name="Ren Y."/>
            <person name="Zhang Y."/>
            <person name="Wang H."/>
            <person name="Li S."/>
            <person name="Jiang F."/>
            <person name="Yin L."/>
            <person name="Zhang G."/>
            <person name="Qian W."/>
            <person name="Fan W."/>
        </authorList>
    </citation>
    <scope>NUCLEOTIDE SEQUENCE [LARGE SCALE GENOMIC DNA]</scope>
    <source>
        <strain evidence="2">SZHN2017</strain>
        <tissue evidence="2">Muscle</tissue>
    </source>
</reference>
<feature type="transmembrane region" description="Helical" evidence="1">
    <location>
        <begin position="28"/>
        <end position="46"/>
    </location>
</feature>
<feature type="transmembrane region" description="Helical" evidence="1">
    <location>
        <begin position="227"/>
        <end position="248"/>
    </location>
</feature>
<gene>
    <name evidence="2" type="ORF">C0Q70_14898</name>
</gene>